<dbReference type="AlphaFoldDB" id="A0A8T2Q1C7"/>
<reference evidence="2" key="1">
    <citation type="submission" date="2021-08" db="EMBL/GenBank/DDBJ databases">
        <title>WGS assembly of Ceratopteris richardii.</title>
        <authorList>
            <person name="Marchant D.B."/>
            <person name="Chen G."/>
            <person name="Jenkins J."/>
            <person name="Shu S."/>
            <person name="Leebens-Mack J."/>
            <person name="Grimwood J."/>
            <person name="Schmutz J."/>
            <person name="Soltis P."/>
            <person name="Soltis D."/>
            <person name="Chen Z.-H."/>
        </authorList>
    </citation>
    <scope>NUCLEOTIDE SEQUENCE</scope>
    <source>
        <strain evidence="2">Whitten #5841</strain>
        <tissue evidence="2">Leaf</tissue>
    </source>
</reference>
<organism evidence="2 3">
    <name type="scientific">Ceratopteris richardii</name>
    <name type="common">Triangle waterfern</name>
    <dbReference type="NCBI Taxonomy" id="49495"/>
    <lineage>
        <taxon>Eukaryota</taxon>
        <taxon>Viridiplantae</taxon>
        <taxon>Streptophyta</taxon>
        <taxon>Embryophyta</taxon>
        <taxon>Tracheophyta</taxon>
        <taxon>Polypodiopsida</taxon>
        <taxon>Polypodiidae</taxon>
        <taxon>Polypodiales</taxon>
        <taxon>Pteridineae</taxon>
        <taxon>Pteridaceae</taxon>
        <taxon>Parkerioideae</taxon>
        <taxon>Ceratopteris</taxon>
    </lineage>
</organism>
<comment type="caution">
    <text evidence="2">The sequence shown here is derived from an EMBL/GenBank/DDBJ whole genome shotgun (WGS) entry which is preliminary data.</text>
</comment>
<dbReference type="Proteomes" id="UP000825935">
    <property type="component" value="Chromosome 38"/>
</dbReference>
<keyword evidence="3" id="KW-1185">Reference proteome</keyword>
<accession>A0A8T2Q1C7</accession>
<evidence type="ECO:0000313" key="3">
    <source>
        <dbReference type="Proteomes" id="UP000825935"/>
    </source>
</evidence>
<feature type="compositionally biased region" description="Low complexity" evidence="1">
    <location>
        <begin position="218"/>
        <end position="230"/>
    </location>
</feature>
<protein>
    <submittedName>
        <fullName evidence="2">Uncharacterized protein</fullName>
    </submittedName>
</protein>
<feature type="region of interest" description="Disordered" evidence="1">
    <location>
        <begin position="210"/>
        <end position="230"/>
    </location>
</feature>
<name>A0A8T2Q1C7_CERRI</name>
<gene>
    <name evidence="2" type="ORF">KP509_38G001500</name>
</gene>
<evidence type="ECO:0000313" key="2">
    <source>
        <dbReference type="EMBL" id="KAH7277672.1"/>
    </source>
</evidence>
<sequence length="230" mass="25748">MAHTADRTVHNAIDEYCTAQQYRRRVFGLRTERRTHERRVRTCGLALSLECLCRLWRWAAGTDAHTQVRGFCTPALGSSGLYHVLSNKGGESGVGTGQHQWTGRTRCCGSAADLTPALQTAVDTCEIWPVHAKCIWWVRLRRHAHMHRNYNKLWESDLMPARAFTCVRSNLAKSTYIYMLSRACHGSAHIVLSFALFRCVHDAQCGQCNAHAQPPPSSSVGPRGSLTSRT</sequence>
<evidence type="ECO:0000256" key="1">
    <source>
        <dbReference type="SAM" id="MobiDB-lite"/>
    </source>
</evidence>
<dbReference type="EMBL" id="CM035443">
    <property type="protein sequence ID" value="KAH7277672.1"/>
    <property type="molecule type" value="Genomic_DNA"/>
</dbReference>
<proteinExistence type="predicted"/>